<gene>
    <name evidence="2" type="ORF">CCY01nite_02560</name>
</gene>
<dbReference type="PROSITE" id="PS50801">
    <property type="entry name" value="STAS"/>
    <property type="match status" value="1"/>
</dbReference>
<dbReference type="RefSeq" id="WP_146857497.1">
    <property type="nucleotide sequence ID" value="NZ_BKAU01000001.1"/>
</dbReference>
<reference evidence="2 3" key="1">
    <citation type="submission" date="2019-07" db="EMBL/GenBank/DDBJ databases">
        <title>Whole genome shotgun sequence of Chitinophaga cymbidii NBRC 109752.</title>
        <authorList>
            <person name="Hosoyama A."/>
            <person name="Uohara A."/>
            <person name="Ohji S."/>
            <person name="Ichikawa N."/>
        </authorList>
    </citation>
    <scope>NUCLEOTIDE SEQUENCE [LARGE SCALE GENOMIC DNA]</scope>
    <source>
        <strain evidence="2 3">NBRC 109752</strain>
    </source>
</reference>
<organism evidence="2 3">
    <name type="scientific">Chitinophaga cymbidii</name>
    <dbReference type="NCBI Taxonomy" id="1096750"/>
    <lineage>
        <taxon>Bacteria</taxon>
        <taxon>Pseudomonadati</taxon>
        <taxon>Bacteroidota</taxon>
        <taxon>Chitinophagia</taxon>
        <taxon>Chitinophagales</taxon>
        <taxon>Chitinophagaceae</taxon>
        <taxon>Chitinophaga</taxon>
    </lineage>
</organism>
<dbReference type="SUPFAM" id="SSF52091">
    <property type="entry name" value="SpoIIaa-like"/>
    <property type="match status" value="1"/>
</dbReference>
<dbReference type="Proteomes" id="UP000321436">
    <property type="component" value="Unassembled WGS sequence"/>
</dbReference>
<evidence type="ECO:0000313" key="3">
    <source>
        <dbReference type="Proteomes" id="UP000321436"/>
    </source>
</evidence>
<dbReference type="Pfam" id="PF01740">
    <property type="entry name" value="STAS"/>
    <property type="match status" value="1"/>
</dbReference>
<dbReference type="Gene3D" id="3.30.750.24">
    <property type="entry name" value="STAS domain"/>
    <property type="match status" value="1"/>
</dbReference>
<comment type="caution">
    <text evidence="2">The sequence shown here is derived from an EMBL/GenBank/DDBJ whole genome shotgun (WGS) entry which is preliminary data.</text>
</comment>
<dbReference type="AlphaFoldDB" id="A0A512RE60"/>
<accession>A0A512RE60</accession>
<feature type="domain" description="STAS" evidence="1">
    <location>
        <begin position="25"/>
        <end position="89"/>
    </location>
</feature>
<sequence length="124" mass="14088">MQFKIDTKEKIVIFRLEETTLDAKMSDELESAIGNIPSLEEKNLILDLHSLESADESGLKAIFTVYDRQYQRGLSAAIARLNRTLTTALSGAYPQMLNIVPTESEAIDMIMMEDFERELDLDEE</sequence>
<name>A0A512RE60_9BACT</name>
<proteinExistence type="predicted"/>
<dbReference type="EMBL" id="BKAU01000001">
    <property type="protein sequence ID" value="GEP93996.1"/>
    <property type="molecule type" value="Genomic_DNA"/>
</dbReference>
<dbReference type="InterPro" id="IPR002645">
    <property type="entry name" value="STAS_dom"/>
</dbReference>
<evidence type="ECO:0000259" key="1">
    <source>
        <dbReference type="PROSITE" id="PS50801"/>
    </source>
</evidence>
<keyword evidence="3" id="KW-1185">Reference proteome</keyword>
<dbReference type="OrthoDB" id="667243at2"/>
<protein>
    <recommendedName>
        <fullName evidence="1">STAS domain-containing protein</fullName>
    </recommendedName>
</protein>
<dbReference type="InterPro" id="IPR036513">
    <property type="entry name" value="STAS_dom_sf"/>
</dbReference>
<evidence type="ECO:0000313" key="2">
    <source>
        <dbReference type="EMBL" id="GEP93996.1"/>
    </source>
</evidence>